<comment type="caution">
    <text evidence="1">The sequence shown here is derived from an EMBL/GenBank/DDBJ whole genome shotgun (WGS) entry which is preliminary data.</text>
</comment>
<gene>
    <name evidence="1" type="ORF">HINF_LOCUS26428</name>
</gene>
<dbReference type="EMBL" id="CAXDID020000080">
    <property type="protein sequence ID" value="CAL6018353.1"/>
    <property type="molecule type" value="Genomic_DNA"/>
</dbReference>
<organism evidence="1 2">
    <name type="scientific">Hexamita inflata</name>
    <dbReference type="NCBI Taxonomy" id="28002"/>
    <lineage>
        <taxon>Eukaryota</taxon>
        <taxon>Metamonada</taxon>
        <taxon>Diplomonadida</taxon>
        <taxon>Hexamitidae</taxon>
        <taxon>Hexamitinae</taxon>
        <taxon>Hexamita</taxon>
    </lineage>
</organism>
<name>A0ABP1IKT9_9EUKA</name>
<protein>
    <submittedName>
        <fullName evidence="1">Hypothetical_protein</fullName>
    </submittedName>
</protein>
<sequence length="186" mass="21729">MKQLIYIKLLVSSNSLSFQQFFFLSSYAEQQSKYQNIKITLHHKMMTLKLTQLRIQFRTTLSGMWSKQIFKMRSTNSPMIKFGKHQRTKQQAYRVGDISSTTSSHGGRTIFQEQSKGYLLEMHVISQKLFLACVAPVLFKLDEKGYRAVMYADDLTFLHKRGEYHQTVELLANMFQKIGLVINKDK</sequence>
<keyword evidence="2" id="KW-1185">Reference proteome</keyword>
<accession>A0ABP1IKT9</accession>
<reference evidence="1 2" key="1">
    <citation type="submission" date="2024-07" db="EMBL/GenBank/DDBJ databases">
        <authorList>
            <person name="Akdeniz Z."/>
        </authorList>
    </citation>
    <scope>NUCLEOTIDE SEQUENCE [LARGE SCALE GENOMIC DNA]</scope>
</reference>
<proteinExistence type="predicted"/>
<evidence type="ECO:0000313" key="2">
    <source>
        <dbReference type="Proteomes" id="UP001642409"/>
    </source>
</evidence>
<evidence type="ECO:0000313" key="1">
    <source>
        <dbReference type="EMBL" id="CAL6018353.1"/>
    </source>
</evidence>
<dbReference type="Proteomes" id="UP001642409">
    <property type="component" value="Unassembled WGS sequence"/>
</dbReference>